<evidence type="ECO:0000313" key="2">
    <source>
        <dbReference type="EMBL" id="MFC0385310.1"/>
    </source>
</evidence>
<dbReference type="EMBL" id="JBHLVZ010000005">
    <property type="protein sequence ID" value="MFC0385310.1"/>
    <property type="molecule type" value="Genomic_DNA"/>
</dbReference>
<evidence type="ECO:0000256" key="1">
    <source>
        <dbReference type="SAM" id="Phobius"/>
    </source>
</evidence>
<gene>
    <name evidence="2" type="ORF">ACFFIC_07050</name>
</gene>
<keyword evidence="1" id="KW-1133">Transmembrane helix</keyword>
<name>A0ABV6INW5_9PROT</name>
<keyword evidence="3" id="KW-1185">Reference proteome</keyword>
<keyword evidence="1" id="KW-0472">Membrane</keyword>
<evidence type="ECO:0000313" key="3">
    <source>
        <dbReference type="Proteomes" id="UP001589789"/>
    </source>
</evidence>
<reference evidence="2 3" key="1">
    <citation type="submission" date="2024-09" db="EMBL/GenBank/DDBJ databases">
        <authorList>
            <person name="Sun Q."/>
            <person name="Mori K."/>
        </authorList>
    </citation>
    <scope>NUCLEOTIDE SEQUENCE [LARGE SCALE GENOMIC DNA]</scope>
    <source>
        <strain evidence="2 3">CCM 7468</strain>
    </source>
</reference>
<dbReference type="RefSeq" id="WP_377049459.1">
    <property type="nucleotide sequence ID" value="NZ_JBHLVZ010000005.1"/>
</dbReference>
<protein>
    <submittedName>
        <fullName evidence="2">Uncharacterized protein</fullName>
    </submittedName>
</protein>
<keyword evidence="1" id="KW-0812">Transmembrane</keyword>
<feature type="transmembrane region" description="Helical" evidence="1">
    <location>
        <begin position="37"/>
        <end position="58"/>
    </location>
</feature>
<comment type="caution">
    <text evidence="2">The sequence shown here is derived from an EMBL/GenBank/DDBJ whole genome shotgun (WGS) entry which is preliminary data.</text>
</comment>
<organism evidence="2 3">
    <name type="scientific">Muricoccus vinaceus</name>
    <dbReference type="NCBI Taxonomy" id="424704"/>
    <lineage>
        <taxon>Bacteria</taxon>
        <taxon>Pseudomonadati</taxon>
        <taxon>Pseudomonadota</taxon>
        <taxon>Alphaproteobacteria</taxon>
        <taxon>Acetobacterales</taxon>
        <taxon>Roseomonadaceae</taxon>
        <taxon>Muricoccus</taxon>
    </lineage>
</organism>
<feature type="transmembrane region" description="Helical" evidence="1">
    <location>
        <begin position="86"/>
        <end position="109"/>
    </location>
</feature>
<accession>A0ABV6INW5</accession>
<proteinExistence type="predicted"/>
<dbReference type="Proteomes" id="UP001589789">
    <property type="component" value="Unassembled WGS sequence"/>
</dbReference>
<sequence>MLFVSSGLGLLVISMLLVSAVATGALAQTGFTMAGRPDLAFLAASLGLLAAAGVNWVVGRRLNRQPGREMIDARTGERVLLRRRHALFWIPMEYWSIPVALAALVPLLALRG</sequence>